<proteinExistence type="predicted"/>
<reference evidence="1 2" key="1">
    <citation type="submission" date="2016-05" db="EMBL/GenBank/DDBJ databases">
        <title>Single-cell genome of chain-forming Candidatus Thiomargarita nelsonii and comparison to other large sulfur-oxidizing bacteria.</title>
        <authorList>
            <person name="Winkel M."/>
            <person name="Salman V."/>
            <person name="Woyke T."/>
            <person name="Schulz-Vogt H."/>
            <person name="Richter M."/>
            <person name="Flood B."/>
            <person name="Bailey J."/>
            <person name="Amann R."/>
            <person name="Mussmann M."/>
        </authorList>
    </citation>
    <scope>NUCLEOTIDE SEQUENCE [LARGE SCALE GENOMIC DNA]</scope>
    <source>
        <strain evidence="1 2">THI036</strain>
    </source>
</reference>
<accession>A0A176RUR2</accession>
<dbReference type="Proteomes" id="UP000076962">
    <property type="component" value="Unassembled WGS sequence"/>
</dbReference>
<name>A0A176RUR2_9GAMM</name>
<dbReference type="EMBL" id="LUTY01002787">
    <property type="protein sequence ID" value="OAD19481.1"/>
    <property type="molecule type" value="Genomic_DNA"/>
</dbReference>
<dbReference type="AlphaFoldDB" id="A0A176RUR2"/>
<protein>
    <submittedName>
        <fullName evidence="1">Uncharacterized protein</fullName>
    </submittedName>
</protein>
<comment type="caution">
    <text evidence="1">The sequence shown here is derived from an EMBL/GenBank/DDBJ whole genome shotgun (WGS) entry which is preliminary data.</text>
</comment>
<evidence type="ECO:0000313" key="2">
    <source>
        <dbReference type="Proteomes" id="UP000076962"/>
    </source>
</evidence>
<organism evidence="1 2">
    <name type="scientific">Candidatus Thiomargarita nelsonii</name>
    <dbReference type="NCBI Taxonomy" id="1003181"/>
    <lineage>
        <taxon>Bacteria</taxon>
        <taxon>Pseudomonadati</taxon>
        <taxon>Pseudomonadota</taxon>
        <taxon>Gammaproteobacteria</taxon>
        <taxon>Thiotrichales</taxon>
        <taxon>Thiotrichaceae</taxon>
        <taxon>Thiomargarita</taxon>
    </lineage>
</organism>
<evidence type="ECO:0000313" key="1">
    <source>
        <dbReference type="EMBL" id="OAD19481.1"/>
    </source>
</evidence>
<sequence>MKHDSHLNKLPFVVYDSQIGQNNFWHVKPTSDYFADNALSELFAKAVLKELKQSP</sequence>
<keyword evidence="2" id="KW-1185">Reference proteome</keyword>
<gene>
    <name evidence="1" type="ORF">THIOM_004881</name>
</gene>